<evidence type="ECO:0000256" key="6">
    <source>
        <dbReference type="ARBA" id="ARBA00023136"/>
    </source>
</evidence>
<feature type="transmembrane region" description="Helical" evidence="8">
    <location>
        <begin position="336"/>
        <end position="356"/>
    </location>
</feature>
<dbReference type="EMBL" id="JBEUOH010000008">
    <property type="protein sequence ID" value="KAL0883855.1"/>
    <property type="molecule type" value="Genomic_DNA"/>
</dbReference>
<name>A0ABD0T896_LOXSC</name>
<dbReference type="Pfam" id="PF04142">
    <property type="entry name" value="Nuc_sug_transp"/>
    <property type="match status" value="1"/>
</dbReference>
<feature type="transmembrane region" description="Helical" evidence="8">
    <location>
        <begin position="310"/>
        <end position="329"/>
    </location>
</feature>
<evidence type="ECO:0000313" key="10">
    <source>
        <dbReference type="EMBL" id="KAL0883855.1"/>
    </source>
</evidence>
<gene>
    <name evidence="10" type="ORF">ABMA27_015937</name>
    <name evidence="9" type="ORF">ABMA28_016218</name>
</gene>
<organism evidence="9 12">
    <name type="scientific">Loxostege sticticalis</name>
    <name type="common">Beet webworm moth</name>
    <dbReference type="NCBI Taxonomy" id="481309"/>
    <lineage>
        <taxon>Eukaryota</taxon>
        <taxon>Metazoa</taxon>
        <taxon>Ecdysozoa</taxon>
        <taxon>Arthropoda</taxon>
        <taxon>Hexapoda</taxon>
        <taxon>Insecta</taxon>
        <taxon>Pterygota</taxon>
        <taxon>Neoptera</taxon>
        <taxon>Endopterygota</taxon>
        <taxon>Lepidoptera</taxon>
        <taxon>Glossata</taxon>
        <taxon>Ditrysia</taxon>
        <taxon>Pyraloidea</taxon>
        <taxon>Crambidae</taxon>
        <taxon>Pyraustinae</taxon>
        <taxon>Loxostege</taxon>
    </lineage>
</organism>
<dbReference type="PIRSF" id="PIRSF005799">
    <property type="entry name" value="UDP-gal_transpt"/>
    <property type="match status" value="1"/>
</dbReference>
<dbReference type="Proteomes" id="UP001549921">
    <property type="component" value="Unassembled WGS sequence"/>
</dbReference>
<evidence type="ECO:0000256" key="5">
    <source>
        <dbReference type="ARBA" id="ARBA00022989"/>
    </source>
</evidence>
<dbReference type="InterPro" id="IPR007271">
    <property type="entry name" value="Nuc_sug_transpt"/>
</dbReference>
<dbReference type="InterPro" id="IPR037185">
    <property type="entry name" value="EmrE-like"/>
</dbReference>
<feature type="transmembrane region" description="Helical" evidence="8">
    <location>
        <begin position="208"/>
        <end position="227"/>
    </location>
</feature>
<evidence type="ECO:0000256" key="8">
    <source>
        <dbReference type="SAM" id="Phobius"/>
    </source>
</evidence>
<keyword evidence="11" id="KW-1185">Reference proteome</keyword>
<comment type="caution">
    <text evidence="9">The sequence shown here is derived from an EMBL/GenBank/DDBJ whole genome shotgun (WGS) entry which is preliminary data.</text>
</comment>
<feature type="transmembrane region" description="Helical" evidence="8">
    <location>
        <begin position="362"/>
        <end position="381"/>
    </location>
</feature>
<sequence length="393" mass="43384">MKAAGEPVSEIPEEVETETTQLAADDPTAKAVVVPDQQETDLNLETENSQLTVEAMDHDSKKSQSYSPNRQVKHGYIKYVSLVVLTVQNAALGLSMRYARTRQVEMFSSAAAVVMAEVFKLVFCVGLVMQESRGIKKGFDTMYATVILNVRDTLRVCVPSFLYIIQNNLLYVSASNLDAATYQVTYQLKLLTTAFFAVLVLKRKLKKWQWCALALLASGVALVQLSSTEKKQAADLQGQSKVLGFAAALTACFISGFAGIYFEKVLKESDISVWMRNVQLSLLSLPFGTFTYLINNEWSMKNLLRGFDGFVWYLVILQAAGGLIVAVVVKYADNILKGFATSVAILISCVVSIYLFNFVLTVQFALGTMLVIGSIFLYGYVPKKPDARNPLNV</sequence>
<feature type="transmembrane region" description="Helical" evidence="8">
    <location>
        <begin position="274"/>
        <end position="294"/>
    </location>
</feature>
<keyword evidence="4 8" id="KW-0812">Transmembrane</keyword>
<feature type="transmembrane region" description="Helical" evidence="8">
    <location>
        <begin position="242"/>
        <end position="262"/>
    </location>
</feature>
<protein>
    <recommendedName>
        <fullName evidence="13">UDP-N-acetylglucosamine transporter</fullName>
    </recommendedName>
</protein>
<evidence type="ECO:0000256" key="4">
    <source>
        <dbReference type="ARBA" id="ARBA00022692"/>
    </source>
</evidence>
<dbReference type="PANTHER" id="PTHR10231">
    <property type="entry name" value="NUCLEOTIDE-SUGAR TRANSMEMBRANE TRANSPORTER"/>
    <property type="match status" value="1"/>
</dbReference>
<comment type="similarity">
    <text evidence="2">Belongs to the nucleotide-sugar transporter family. SLC35A subfamily.</text>
</comment>
<feature type="region of interest" description="Disordered" evidence="7">
    <location>
        <begin position="1"/>
        <end position="35"/>
    </location>
</feature>
<dbReference type="GO" id="GO:0016020">
    <property type="term" value="C:membrane"/>
    <property type="evidence" value="ECO:0007669"/>
    <property type="project" value="UniProtKB-SubCell"/>
</dbReference>
<keyword evidence="5 8" id="KW-1133">Transmembrane helix</keyword>
<keyword evidence="3" id="KW-0813">Transport</keyword>
<dbReference type="AlphaFoldDB" id="A0ABD0T896"/>
<evidence type="ECO:0008006" key="13">
    <source>
        <dbReference type="Google" id="ProtNLM"/>
    </source>
</evidence>
<feature type="transmembrane region" description="Helical" evidence="8">
    <location>
        <begin position="106"/>
        <end position="129"/>
    </location>
</feature>
<proteinExistence type="inferred from homology"/>
<accession>A0ABD0T896</accession>
<evidence type="ECO:0000313" key="12">
    <source>
        <dbReference type="Proteomes" id="UP001549921"/>
    </source>
</evidence>
<dbReference type="SUPFAM" id="SSF103481">
    <property type="entry name" value="Multidrug resistance efflux transporter EmrE"/>
    <property type="match status" value="1"/>
</dbReference>
<reference evidence="11 12" key="1">
    <citation type="submission" date="2024-06" db="EMBL/GenBank/DDBJ databases">
        <title>A chromosome-level genome assembly of beet webworm, Loxostege sticticalis.</title>
        <authorList>
            <person name="Zhang Y."/>
        </authorList>
    </citation>
    <scope>NUCLEOTIDE SEQUENCE [LARGE SCALE GENOMIC DNA]</scope>
    <source>
        <strain evidence="10">AQ026</strain>
        <strain evidence="9">AQ028</strain>
        <tissue evidence="9">Male pupae</tissue>
        <tissue evidence="10">Whole body</tissue>
    </source>
</reference>
<dbReference type="Proteomes" id="UP001549920">
    <property type="component" value="Unassembled WGS sequence"/>
</dbReference>
<keyword evidence="3" id="KW-0762">Sugar transport</keyword>
<dbReference type="NCBIfam" id="TIGR00803">
    <property type="entry name" value="nst"/>
    <property type="match status" value="1"/>
</dbReference>
<evidence type="ECO:0000256" key="3">
    <source>
        <dbReference type="ARBA" id="ARBA00022597"/>
    </source>
</evidence>
<evidence type="ECO:0000256" key="1">
    <source>
        <dbReference type="ARBA" id="ARBA00004141"/>
    </source>
</evidence>
<evidence type="ECO:0000313" key="9">
    <source>
        <dbReference type="EMBL" id="KAL0839514.1"/>
    </source>
</evidence>
<evidence type="ECO:0000313" key="11">
    <source>
        <dbReference type="Proteomes" id="UP001549920"/>
    </source>
</evidence>
<feature type="transmembrane region" description="Helical" evidence="8">
    <location>
        <begin position="184"/>
        <end position="201"/>
    </location>
</feature>
<evidence type="ECO:0000256" key="7">
    <source>
        <dbReference type="SAM" id="MobiDB-lite"/>
    </source>
</evidence>
<dbReference type="EMBL" id="JBEDNZ010000008">
    <property type="protein sequence ID" value="KAL0839514.1"/>
    <property type="molecule type" value="Genomic_DNA"/>
</dbReference>
<comment type="subcellular location">
    <subcellularLocation>
        <location evidence="1">Membrane</location>
        <topology evidence="1">Multi-pass membrane protein</topology>
    </subcellularLocation>
</comment>
<evidence type="ECO:0000256" key="2">
    <source>
        <dbReference type="ARBA" id="ARBA00009976"/>
    </source>
</evidence>
<keyword evidence="6 8" id="KW-0472">Membrane</keyword>